<comment type="caution">
    <text evidence="2">The sequence shown here is derived from an EMBL/GenBank/DDBJ whole genome shotgun (WGS) entry which is preliminary data.</text>
</comment>
<dbReference type="Pfam" id="PF16868">
    <property type="entry name" value="NMT1_3"/>
    <property type="match status" value="1"/>
</dbReference>
<feature type="transmembrane region" description="Helical" evidence="1">
    <location>
        <begin position="21"/>
        <end position="44"/>
    </location>
</feature>
<dbReference type="PANTHER" id="PTHR42941">
    <property type="entry name" value="SLL1037 PROTEIN"/>
    <property type="match status" value="1"/>
</dbReference>
<evidence type="ECO:0000313" key="2">
    <source>
        <dbReference type="EMBL" id="ROH88298.1"/>
    </source>
</evidence>
<feature type="transmembrane region" description="Helical" evidence="1">
    <location>
        <begin position="340"/>
        <end position="364"/>
    </location>
</feature>
<dbReference type="AlphaFoldDB" id="A0A3N0V7D4"/>
<dbReference type="InterPro" id="IPR011852">
    <property type="entry name" value="TRAP_TAXI"/>
</dbReference>
<protein>
    <submittedName>
        <fullName evidence="2">C4-dicarboxylate ABC transporter substrate-binding protein</fullName>
    </submittedName>
</protein>
<dbReference type="PROSITE" id="PS51257">
    <property type="entry name" value="PROKAR_LIPOPROTEIN"/>
    <property type="match status" value="1"/>
</dbReference>
<dbReference type="EMBL" id="RJVP01000001">
    <property type="protein sequence ID" value="ROH88298.1"/>
    <property type="molecule type" value="Genomic_DNA"/>
</dbReference>
<reference evidence="2 3" key="1">
    <citation type="submission" date="2018-10" db="EMBL/GenBank/DDBJ databases">
        <authorList>
            <person name="Chen W.-M."/>
        </authorList>
    </citation>
    <scope>NUCLEOTIDE SEQUENCE [LARGE SCALE GENOMIC DNA]</scope>
    <source>
        <strain evidence="2 3">H-5</strain>
    </source>
</reference>
<evidence type="ECO:0000313" key="3">
    <source>
        <dbReference type="Proteomes" id="UP000275137"/>
    </source>
</evidence>
<dbReference type="Gene3D" id="3.40.190.10">
    <property type="entry name" value="Periplasmic binding protein-like II"/>
    <property type="match status" value="2"/>
</dbReference>
<dbReference type="PANTHER" id="PTHR42941:SF1">
    <property type="entry name" value="SLL1037 PROTEIN"/>
    <property type="match status" value="1"/>
</dbReference>
<organism evidence="2 3">
    <name type="scientific">Pseudomethylobacillus aquaticus</name>
    <dbReference type="NCBI Taxonomy" id="2676064"/>
    <lineage>
        <taxon>Bacteria</taxon>
        <taxon>Pseudomonadati</taxon>
        <taxon>Pseudomonadota</taxon>
        <taxon>Betaproteobacteria</taxon>
        <taxon>Nitrosomonadales</taxon>
        <taxon>Methylophilaceae</taxon>
        <taxon>Pseudomethylobacillus</taxon>
    </lineage>
</organism>
<dbReference type="RefSeq" id="WP_123236289.1">
    <property type="nucleotide sequence ID" value="NZ_RJVP01000001.1"/>
</dbReference>
<name>A0A3N0V7D4_9PROT</name>
<keyword evidence="1" id="KW-0812">Transmembrane</keyword>
<keyword evidence="1" id="KW-0472">Membrane</keyword>
<keyword evidence="3" id="KW-1185">Reference proteome</keyword>
<keyword evidence="1" id="KW-1133">Transmembrane helix</keyword>
<evidence type="ECO:0000256" key="1">
    <source>
        <dbReference type="SAM" id="Phobius"/>
    </source>
</evidence>
<gene>
    <name evidence="2" type="ORF">ED236_02200</name>
</gene>
<accession>A0A3N0V7D4</accession>
<proteinExistence type="predicted"/>
<sequence length="453" mass="49998">MTLKQMIASSFARLTDLYGRSFIHSLIVIAGCGLVICVLVFSFINAAAPTSLTIASGPEGSSFSKNAEKYKAILAKEGVKLTIVPSEGSTDNLNKLTAKGSKIDVAFVQGGDTQGPDENKVDTSKLMSLGSISYQPLFVFYRGEGRRLLSDFRGARLSVGQVGSGTHNLAMTLLKENDIDSDNTRLLNESPAEGVDALMRGEIDALFVMGDSASVDLMRKLVQSPGINIFNFTQADGYTRRVKYLNKLVLPQGSLDLGKNIPVNDLYLVAPTVELVAQDDLHPALSDLLLEAAREVHGSAGLFRKNGEFPTILEHDIRISPDATRYYASGKSFLYRTFPFWLASLINRVLALLVPIFLLLIPTLKIAPIIYRWRFQSRIYPWYKVLLEIERETLSVNMSKETRAHLVKKLDHIEQSVNKIKIPPSFGDMLYGLKGHIDFVRSRLGSTDPEPVG</sequence>
<dbReference type="SUPFAM" id="SSF53850">
    <property type="entry name" value="Periplasmic binding protein-like II"/>
    <property type="match status" value="1"/>
</dbReference>
<dbReference type="Proteomes" id="UP000275137">
    <property type="component" value="Unassembled WGS sequence"/>
</dbReference>